<reference evidence="1 2" key="1">
    <citation type="submission" date="2013-01" db="EMBL/GenBank/DDBJ databases">
        <authorList>
            <person name="Inman J."/>
            <person name="Zafar N."/>
            <person name="Lorenzi H."/>
            <person name="Caler E."/>
        </authorList>
    </citation>
    <scope>NUCLEOTIDE SEQUENCE [LARGE SCALE GENOMIC DNA]</scope>
    <source>
        <strain evidence="1 2">HM-3:IMSS</strain>
    </source>
</reference>
<accession>M7W471</accession>
<gene>
    <name evidence="1" type="ORF">KM1_249580</name>
</gene>
<proteinExistence type="predicted"/>
<evidence type="ECO:0000313" key="2">
    <source>
        <dbReference type="Proteomes" id="UP000030780"/>
    </source>
</evidence>
<dbReference type="EMBL" id="KB637810">
    <property type="protein sequence ID" value="EMS14982.1"/>
    <property type="molecule type" value="Genomic_DNA"/>
</dbReference>
<dbReference type="OrthoDB" id="31784at2759"/>
<dbReference type="AlphaFoldDB" id="M7W471"/>
<evidence type="ECO:0000313" key="1">
    <source>
        <dbReference type="EMBL" id="EMS14982.1"/>
    </source>
</evidence>
<name>M7W471_ENTHI</name>
<dbReference type="Proteomes" id="UP000030780">
    <property type="component" value="Unassembled WGS sequence"/>
</dbReference>
<sequence length="474" mass="54665">MNSNRGNYYHFKPIAGFAYINFQNIQTAPTLQTMKQALSSWCSTKNNKANIKYLAYGKTVEGNNKHGYVFFILENQADVMRKPFVNINGKEMKINFSPFTKLDAFDGSYLSIIEYIKNQGKKHNTKATFEEYGNLKTTKGHKVGDTMIEESLRMNSKAEAIAYLRNISPAWHSRERKHRINIKLNPWKETNPVVQGARAWIHTLETTDIKRPPALVIVSETKLGKTEFINDLLKEKQVDEFRGRIMIDGHDENREYDFRLFDDANLSSIDWEDFKAMISTRGEKVRVNVKYGHLDVITVPTIIVLNPGSFKELQTMAGNKGDRDWLDKNTVVLSTKEKLYIENNNNNDDRIAMLQELYGELPPNLINAIAANDRLQEELPPIDTMDDIDDNYIDEILNDMEMTDVPEQLPPTNNIDDVDDNYLDEILNDMEMTDVPEEVVRRDVFDLPLKRKEPILTTEESNLSNTLPEDEIQK</sequence>
<organism evidence="1 2">
    <name type="scientific">Entamoeba histolytica HM-3:IMSS</name>
    <dbReference type="NCBI Taxonomy" id="885315"/>
    <lineage>
        <taxon>Eukaryota</taxon>
        <taxon>Amoebozoa</taxon>
        <taxon>Evosea</taxon>
        <taxon>Archamoebae</taxon>
        <taxon>Mastigamoebida</taxon>
        <taxon>Entamoebidae</taxon>
        <taxon>Entamoeba</taxon>
    </lineage>
</organism>
<dbReference type="VEuPathDB" id="AmoebaDB:KM1_249580"/>
<protein>
    <submittedName>
        <fullName evidence="1">Uncharacterized protein</fullName>
    </submittedName>
</protein>